<evidence type="ECO:0000259" key="2">
    <source>
        <dbReference type="Pfam" id="PF01370"/>
    </source>
</evidence>
<gene>
    <name evidence="3" type="ORF">D0Y53_10485</name>
</gene>
<keyword evidence="1" id="KW-0520">NAD</keyword>
<dbReference type="RefSeq" id="WP_117203233.1">
    <property type="nucleotide sequence ID" value="NZ_JBHTBK010000019.1"/>
</dbReference>
<dbReference type="SUPFAM" id="SSF51735">
    <property type="entry name" value="NAD(P)-binding Rossmann-fold domains"/>
    <property type="match status" value="1"/>
</dbReference>
<proteinExistence type="predicted"/>
<sequence>MKVLVTGAAGFIGASLCGRLLARGDEVLGYDNLNDYYDPRLKQARLARLLPQPGFRFALAALEDRDALQRAFAAFAPQRVVNLAAQAGVRYSLENPQAYIDSNIVGFLNVLEACRHAGTEHLVYASSSSVYGANRKLPFAVEDSVDHPVSLYAASKKANELMAHTYSHLFGLPTTGLRFFTVYGPWGRPDMALFLFTRKILAGEPIEVFNHGRHSRDFTYIDDIVEGVIRTLDRVPGPDPAYDPMAPTPASSSAPYRLYNIGNHRRIELLRYIEVIEDCLGRKAERRLLPLQPGDVPDTCADVHALQRDTGYAPATPIEVGVRRFVDWYREFYLSERPVRVAGRCPSAPAFAPVSQLGEHP</sequence>
<reference evidence="3 4" key="1">
    <citation type="submission" date="2018-08" db="EMBL/GenBank/DDBJ databases">
        <title>Lysobacter weifangensis sp. nov., a new member of the family 'Xanthomonadaceae', isolated from soil in a farmland.</title>
        <authorList>
            <person name="Zhao H."/>
        </authorList>
    </citation>
    <scope>NUCLEOTIDE SEQUENCE [LARGE SCALE GENOMIC DNA]</scope>
    <source>
        <strain evidence="3 4">WF-2</strain>
    </source>
</reference>
<dbReference type="InterPro" id="IPR001509">
    <property type="entry name" value="Epimerase_deHydtase"/>
</dbReference>
<keyword evidence="4" id="KW-1185">Reference proteome</keyword>
<dbReference type="Proteomes" id="UP000262917">
    <property type="component" value="Unassembled WGS sequence"/>
</dbReference>
<evidence type="ECO:0000313" key="4">
    <source>
        <dbReference type="Proteomes" id="UP000262917"/>
    </source>
</evidence>
<dbReference type="InterPro" id="IPR036291">
    <property type="entry name" value="NAD(P)-bd_dom_sf"/>
</dbReference>
<comment type="caution">
    <text evidence="3">The sequence shown here is derived from an EMBL/GenBank/DDBJ whole genome shotgun (WGS) entry which is preliminary data.</text>
</comment>
<accession>A0A372DIY3</accession>
<dbReference type="Gene3D" id="3.40.50.720">
    <property type="entry name" value="NAD(P)-binding Rossmann-like Domain"/>
    <property type="match status" value="1"/>
</dbReference>
<protein>
    <submittedName>
        <fullName evidence="3">NAD-dependent epimerase</fullName>
    </submittedName>
</protein>
<dbReference type="PRINTS" id="PR01713">
    <property type="entry name" value="NUCEPIMERASE"/>
</dbReference>
<evidence type="ECO:0000256" key="1">
    <source>
        <dbReference type="ARBA" id="ARBA00023027"/>
    </source>
</evidence>
<dbReference type="EMBL" id="QVPD01000011">
    <property type="protein sequence ID" value="RFP59550.1"/>
    <property type="molecule type" value="Genomic_DNA"/>
</dbReference>
<dbReference type="AlphaFoldDB" id="A0A372DIY3"/>
<dbReference type="PANTHER" id="PTHR43574">
    <property type="entry name" value="EPIMERASE-RELATED"/>
    <property type="match status" value="1"/>
</dbReference>
<organism evidence="3 4">
    <name type="scientific">Cognatiluteimonas weifangensis</name>
    <dbReference type="NCBI Taxonomy" id="2303539"/>
    <lineage>
        <taxon>Bacteria</taxon>
        <taxon>Pseudomonadati</taxon>
        <taxon>Pseudomonadota</taxon>
        <taxon>Gammaproteobacteria</taxon>
        <taxon>Lysobacterales</taxon>
        <taxon>Lysobacteraceae</taxon>
        <taxon>Cognatiluteimonas</taxon>
    </lineage>
</organism>
<dbReference type="Pfam" id="PF01370">
    <property type="entry name" value="Epimerase"/>
    <property type="match status" value="1"/>
</dbReference>
<evidence type="ECO:0000313" key="3">
    <source>
        <dbReference type="EMBL" id="RFP59550.1"/>
    </source>
</evidence>
<name>A0A372DIY3_9GAMM</name>
<dbReference type="OrthoDB" id="9803010at2"/>
<dbReference type="CDD" id="cd05253">
    <property type="entry name" value="UDP_GE_SDE_e"/>
    <property type="match status" value="1"/>
</dbReference>
<feature type="domain" description="NAD-dependent epimerase/dehydratase" evidence="2">
    <location>
        <begin position="3"/>
        <end position="234"/>
    </location>
</feature>